<keyword evidence="1" id="KW-1133">Transmembrane helix</keyword>
<dbReference type="Proteomes" id="UP001281761">
    <property type="component" value="Unassembled WGS sequence"/>
</dbReference>
<evidence type="ECO:0000313" key="2">
    <source>
        <dbReference type="EMBL" id="KAK2943933.1"/>
    </source>
</evidence>
<keyword evidence="1" id="KW-0812">Transmembrane</keyword>
<gene>
    <name evidence="2" type="ORF">BLNAU_21136</name>
</gene>
<accession>A0ABQ9WX89</accession>
<keyword evidence="1" id="KW-0472">Membrane</keyword>
<protein>
    <submittedName>
        <fullName evidence="2">Uncharacterized protein</fullName>
    </submittedName>
</protein>
<name>A0ABQ9WX89_9EUKA</name>
<dbReference type="EMBL" id="JARBJD010000321">
    <property type="protein sequence ID" value="KAK2943933.1"/>
    <property type="molecule type" value="Genomic_DNA"/>
</dbReference>
<proteinExistence type="predicted"/>
<evidence type="ECO:0000313" key="3">
    <source>
        <dbReference type="Proteomes" id="UP001281761"/>
    </source>
</evidence>
<comment type="caution">
    <text evidence="2">The sequence shown here is derived from an EMBL/GenBank/DDBJ whole genome shotgun (WGS) entry which is preliminary data.</text>
</comment>
<feature type="transmembrane region" description="Helical" evidence="1">
    <location>
        <begin position="180"/>
        <end position="204"/>
    </location>
</feature>
<keyword evidence="3" id="KW-1185">Reference proteome</keyword>
<evidence type="ECO:0000256" key="1">
    <source>
        <dbReference type="SAM" id="Phobius"/>
    </source>
</evidence>
<sequence length="339" mass="37040">MKTVTSHHSPLPLLPFPLPSFSGFTESFLELDCDSLSHSWNSTVLLSIPLSPLPLLPFPLPSFSGFTESFLELDCVTLDPSPSPLPLHPFPLPSFSGFTESFLELDCVTLDPSPSPLPLHPFPLPSFSGFTESFLELDCVTLDPSLSSPSSLRVLRPSSNFINPASSNRRRARRICSVRLYFIISISFLSLLNVCGPSLLSAFLPLSIDDVSASSSPLPLNPSHSPSTMSAPPAHISLSIPPTLLLPRAAREVRARSSPLSILSFPLLLHTHSPRDPHTNTPQLFSLFANTSTSPARSLPSFLPPLRNCPARTTIDITRWTKFYFLEMTGTAVMPVRLC</sequence>
<reference evidence="2 3" key="1">
    <citation type="journal article" date="2022" name="bioRxiv">
        <title>Genomics of Preaxostyla Flagellates Illuminates Evolutionary Transitions and the Path Towards Mitochondrial Loss.</title>
        <authorList>
            <person name="Novak L.V.F."/>
            <person name="Treitli S.C."/>
            <person name="Pyrih J."/>
            <person name="Halakuc P."/>
            <person name="Pipaliya S.V."/>
            <person name="Vacek V."/>
            <person name="Brzon O."/>
            <person name="Soukal P."/>
            <person name="Eme L."/>
            <person name="Dacks J.B."/>
            <person name="Karnkowska A."/>
            <person name="Elias M."/>
            <person name="Hampl V."/>
        </authorList>
    </citation>
    <scope>NUCLEOTIDE SEQUENCE [LARGE SCALE GENOMIC DNA]</scope>
    <source>
        <strain evidence="2">NAU3</strain>
        <tissue evidence="2">Gut</tissue>
    </source>
</reference>
<organism evidence="2 3">
    <name type="scientific">Blattamonas nauphoetae</name>
    <dbReference type="NCBI Taxonomy" id="2049346"/>
    <lineage>
        <taxon>Eukaryota</taxon>
        <taxon>Metamonada</taxon>
        <taxon>Preaxostyla</taxon>
        <taxon>Oxymonadida</taxon>
        <taxon>Blattamonas</taxon>
    </lineage>
</organism>